<keyword evidence="3" id="KW-1185">Reference proteome</keyword>
<dbReference type="HOGENOM" id="CLU_3050767_0_0_1"/>
<dbReference type="InParanoid" id="E5A446"/>
<dbReference type="OrthoDB" id="28112at2759"/>
<dbReference type="VEuPathDB" id="FungiDB:LEMA_uP098000.1"/>
<name>E5A446_LEPMJ</name>
<evidence type="ECO:0000256" key="1">
    <source>
        <dbReference type="SAM" id="MobiDB-lite"/>
    </source>
</evidence>
<dbReference type="Proteomes" id="UP000002668">
    <property type="component" value="Genome"/>
</dbReference>
<organism evidence="3">
    <name type="scientific">Leptosphaeria maculans (strain JN3 / isolate v23.1.3 / race Av1-4-5-6-7-8)</name>
    <name type="common">Blackleg fungus</name>
    <name type="synonym">Phoma lingam</name>
    <dbReference type="NCBI Taxonomy" id="985895"/>
    <lineage>
        <taxon>Eukaryota</taxon>
        <taxon>Fungi</taxon>
        <taxon>Dikarya</taxon>
        <taxon>Ascomycota</taxon>
        <taxon>Pezizomycotina</taxon>
        <taxon>Dothideomycetes</taxon>
        <taxon>Pleosporomycetidae</taxon>
        <taxon>Pleosporales</taxon>
        <taxon>Pleosporineae</taxon>
        <taxon>Leptosphaeriaceae</taxon>
        <taxon>Plenodomus</taxon>
        <taxon>Plenodomus lingam/Leptosphaeria maculans species complex</taxon>
    </lineage>
</organism>
<feature type="compositionally biased region" description="Polar residues" evidence="1">
    <location>
        <begin position="33"/>
        <end position="45"/>
    </location>
</feature>
<protein>
    <submittedName>
        <fullName evidence="2">Predicted protein</fullName>
    </submittedName>
</protein>
<accession>E5A446</accession>
<evidence type="ECO:0000313" key="3">
    <source>
        <dbReference type="Proteomes" id="UP000002668"/>
    </source>
</evidence>
<dbReference type="EMBL" id="FP929133">
    <property type="protein sequence ID" value="CBX98391.1"/>
    <property type="molecule type" value="Genomic_DNA"/>
</dbReference>
<feature type="region of interest" description="Disordered" evidence="1">
    <location>
        <begin position="33"/>
        <end position="54"/>
    </location>
</feature>
<reference evidence="3" key="1">
    <citation type="journal article" date="2011" name="Nat. Commun.">
        <title>Effector diversification within compartments of the Leptosphaeria maculans genome affected by Repeat-Induced Point mutations.</title>
        <authorList>
            <person name="Rouxel T."/>
            <person name="Grandaubert J."/>
            <person name="Hane J.K."/>
            <person name="Hoede C."/>
            <person name="van de Wouw A.P."/>
            <person name="Couloux A."/>
            <person name="Dominguez V."/>
            <person name="Anthouard V."/>
            <person name="Bally P."/>
            <person name="Bourras S."/>
            <person name="Cozijnsen A.J."/>
            <person name="Ciuffetti L.M."/>
            <person name="Degrave A."/>
            <person name="Dilmaghani A."/>
            <person name="Duret L."/>
            <person name="Fudal I."/>
            <person name="Goodwin S.B."/>
            <person name="Gout L."/>
            <person name="Glaser N."/>
            <person name="Linglin J."/>
            <person name="Kema G.H.J."/>
            <person name="Lapalu N."/>
            <person name="Lawrence C.B."/>
            <person name="May K."/>
            <person name="Meyer M."/>
            <person name="Ollivier B."/>
            <person name="Poulain J."/>
            <person name="Schoch C.L."/>
            <person name="Simon A."/>
            <person name="Spatafora J.W."/>
            <person name="Stachowiak A."/>
            <person name="Turgeon B.G."/>
            <person name="Tyler B.M."/>
            <person name="Vincent D."/>
            <person name="Weissenbach J."/>
            <person name="Amselem J."/>
            <person name="Quesneville H."/>
            <person name="Oliver R.P."/>
            <person name="Wincker P."/>
            <person name="Balesdent M.-H."/>
            <person name="Howlett B.J."/>
        </authorList>
    </citation>
    <scope>NUCLEOTIDE SEQUENCE [LARGE SCALE GENOMIC DNA]</scope>
    <source>
        <strain evidence="3">JN3 / isolate v23.1.3 / race Av1-4-5-6-7-8</strain>
    </source>
</reference>
<dbReference type="AlphaFoldDB" id="E5A446"/>
<gene>
    <name evidence="2" type="ORF">LEMA_uP098000.1</name>
</gene>
<proteinExistence type="predicted"/>
<sequence>MAGASDKARFYLEQSATELNELERKKIFTRASWDSSKSPNAQLNLTGFRKKSAL</sequence>
<evidence type="ECO:0000313" key="2">
    <source>
        <dbReference type="EMBL" id="CBX98391.1"/>
    </source>
</evidence>